<sequence>MLHSVKSFVASAAACGSVERAFAELSVEDALSLMADGIHPKHLPRKMYAAVAERFQTHLHLFRPQHVLPEDLLEELSRRRCGALFAEHIAFHTPYLVQHADYALLCRCIPFMDISEDDVRLIEDRFPDDVDDVLVNVNARSVHNINAVFTDEMMEAIVEARPHMAAALYATRPLDIGFLKRMLFDHGVPPVNAGLEAASPLDAVEILSRLSAVYDVRRVLDGLRHSVLSSETVKSFAIERIRQGQVQAYRHYAEDYLRDRVSDIGAFGPIFVDAATYLNMDALTHAELLAIADFPNKFDATFMWNTALAKGYHDVLAKLVRLMDVDAVTDDVCVGIVESGHPVAVADMCVHTTRVAEACVRQKLPDVVDLLDTVPLRALLKMGADPFASDYVFQTAWFNDRSELAEEYTRRFSFSGYRMSRLLFGYALKPATLQRVYDTLRSEDAVSPAVRESLGFLVSVGDMCLKPNHEVRRPREIDDLEEGYEQEVFSSEHSARLSVCLSVYSLPGLRGYATADLAITRHASGNVILQILRVNKSDNAVNKVVDHIFDVARMARHGLFLLPDMFTPGWTPVLDMARGLPASPPPVLKAERLSFSPSEMVEYRGIGRFSLGYESATGPCSDHQMAMDALFRCLFVHIALGVRLTEQVDVTVLARQVINAFTDGLCTERYTDTVEFVEQELVELRAWGPNERTIESSKVCMRNTTLLCQRVCAQFAMYNNRVFKK</sequence>
<evidence type="ECO:0000313" key="1">
    <source>
        <dbReference type="EMBL" id="AKC03445.1"/>
    </source>
</evidence>
<proteinExistence type="predicted"/>
<dbReference type="EMBL" id="KM875472">
    <property type="protein sequence ID" value="AKC03445.1"/>
    <property type="molecule type" value="Genomic_DNA"/>
</dbReference>
<reference evidence="1 2" key="1">
    <citation type="journal article" date="2015" name="Arch. Virol.">
        <title>Coinfection with multiple strains of bovine papular stomatitis virus.</title>
        <authorList>
            <person name="Huang T."/>
            <person name="Tulman E.R."/>
            <person name="Diel D.G."/>
            <person name="Khatiwada S."/>
            <person name="Sims W."/>
            <person name="Edwards J.F."/>
            <person name="Wen X."/>
            <person name="Kutish G.F."/>
            <person name="Rock D.L."/>
            <person name="Delhon G."/>
        </authorList>
    </citation>
    <scope>NUCLEOTIDE SEQUENCE [LARGE SCALE GENOMIC DNA]</scope>
    <source>
        <strain evidence="1">BV-TX09c1</strain>
    </source>
</reference>
<accession>A0A0E3T7P2</accession>
<protein>
    <submittedName>
        <fullName evidence="1">Uncharacterized protein</fullName>
    </submittedName>
</protein>
<dbReference type="InterPro" id="IPR021155">
    <property type="entry name" value="Poxvirus_E2/O1"/>
</dbReference>
<organism evidence="1 2">
    <name type="scientific">Bovine papular stomatitis virus</name>
    <dbReference type="NCBI Taxonomy" id="129727"/>
    <lineage>
        <taxon>Viruses</taxon>
        <taxon>Varidnaviria</taxon>
        <taxon>Bamfordvirae</taxon>
        <taxon>Nucleocytoviricota</taxon>
        <taxon>Pokkesviricetes</taxon>
        <taxon>Chitovirales</taxon>
        <taxon>Poxviridae</taxon>
        <taxon>Chordopoxvirinae</taxon>
        <taxon>Parapoxvirus</taxon>
        <taxon>Parapoxvirus bovinestomatitis</taxon>
    </lineage>
</organism>
<name>A0A0E3T7P2_9POXV</name>
<dbReference type="Pfam" id="PF04497">
    <property type="entry name" value="Pox_E2-like"/>
    <property type="match status" value="1"/>
</dbReference>
<dbReference type="InterPro" id="IPR007585">
    <property type="entry name" value="Poxvirus_E2"/>
</dbReference>
<gene>
    <name evidence="1" type="ORF">BVTX09c1_019</name>
</gene>
<evidence type="ECO:0000313" key="2">
    <source>
        <dbReference type="Proteomes" id="UP000163391"/>
    </source>
</evidence>
<dbReference type="Proteomes" id="UP000163391">
    <property type="component" value="Segment"/>
</dbReference>
<dbReference type="PIRSF" id="PIRSF015692">
    <property type="entry name" value="VAC_E2L"/>
    <property type="match status" value="1"/>
</dbReference>